<protein>
    <submittedName>
        <fullName evidence="1">Uncharacterized protein</fullName>
    </submittedName>
</protein>
<dbReference type="KEGG" id="cwo:Cwoe_3369"/>
<dbReference type="AlphaFoldDB" id="D3FF70"/>
<accession>D3FF70</accession>
<reference evidence="2" key="2">
    <citation type="submission" date="2010-01" db="EMBL/GenBank/DDBJ databases">
        <title>The complete genome of Conexibacter woesei DSM 14684.</title>
        <authorList>
            <consortium name="US DOE Joint Genome Institute (JGI-PGF)"/>
            <person name="Lucas S."/>
            <person name="Copeland A."/>
            <person name="Lapidus A."/>
            <person name="Glavina del Rio T."/>
            <person name="Dalin E."/>
            <person name="Tice H."/>
            <person name="Bruce D."/>
            <person name="Goodwin L."/>
            <person name="Pitluck S."/>
            <person name="Kyrpides N."/>
            <person name="Mavromatis K."/>
            <person name="Ivanova N."/>
            <person name="Mikhailova N."/>
            <person name="Chertkov O."/>
            <person name="Brettin T."/>
            <person name="Detter J.C."/>
            <person name="Han C."/>
            <person name="Larimer F."/>
            <person name="Land M."/>
            <person name="Hauser L."/>
            <person name="Markowitz V."/>
            <person name="Cheng J.-F."/>
            <person name="Hugenholtz P."/>
            <person name="Woyke T."/>
            <person name="Wu D."/>
            <person name="Pukall R."/>
            <person name="Steenblock K."/>
            <person name="Schneider S."/>
            <person name="Klenk H.-P."/>
            <person name="Eisen J.A."/>
        </authorList>
    </citation>
    <scope>NUCLEOTIDE SEQUENCE [LARGE SCALE GENOMIC DNA]</scope>
    <source>
        <strain evidence="2">DSM 14684 / CIP 108061 / JCM 11494 / NBRC 100937 / ID131577</strain>
    </source>
</reference>
<keyword evidence="2" id="KW-1185">Reference proteome</keyword>
<evidence type="ECO:0000313" key="2">
    <source>
        <dbReference type="Proteomes" id="UP000008229"/>
    </source>
</evidence>
<proteinExistence type="predicted"/>
<name>D3FF70_CONWI</name>
<organism evidence="1 2">
    <name type="scientific">Conexibacter woesei (strain DSM 14684 / CCUG 47730 / CIP 108061 / JCM 11494 / NBRC 100937 / ID131577)</name>
    <dbReference type="NCBI Taxonomy" id="469383"/>
    <lineage>
        <taxon>Bacteria</taxon>
        <taxon>Bacillati</taxon>
        <taxon>Actinomycetota</taxon>
        <taxon>Thermoleophilia</taxon>
        <taxon>Solirubrobacterales</taxon>
        <taxon>Conexibacteraceae</taxon>
        <taxon>Conexibacter</taxon>
    </lineage>
</organism>
<gene>
    <name evidence="1" type="ordered locus">Cwoe_3369</name>
</gene>
<dbReference type="HOGENOM" id="CLU_1802835_0_0_11"/>
<reference evidence="1 2" key="1">
    <citation type="journal article" date="2010" name="Stand. Genomic Sci.">
        <title>Complete genome sequence of Conexibacter woesei type strain (ID131577).</title>
        <authorList>
            <person name="Pukall R."/>
            <person name="Lapidus A."/>
            <person name="Glavina Del Rio T."/>
            <person name="Copeland A."/>
            <person name="Tice H."/>
            <person name="Cheng J.-F."/>
            <person name="Lucas S."/>
            <person name="Chen F."/>
            <person name="Nolan M."/>
            <person name="Bruce D."/>
            <person name="Goodwin L."/>
            <person name="Pitluck S."/>
            <person name="Mavromatis K."/>
            <person name="Ivanova N."/>
            <person name="Ovchinnikova G."/>
            <person name="Pati A."/>
            <person name="Chen A."/>
            <person name="Palaniappan K."/>
            <person name="Land M."/>
            <person name="Hauser L."/>
            <person name="Chang Y.-J."/>
            <person name="Jeffries C.D."/>
            <person name="Chain P."/>
            <person name="Meincke L."/>
            <person name="Sims D."/>
            <person name="Brettin T."/>
            <person name="Detter J.C."/>
            <person name="Rohde M."/>
            <person name="Goeker M."/>
            <person name="Bristow J."/>
            <person name="Eisen J.A."/>
            <person name="Markowitz V."/>
            <person name="Kyrpides N.C."/>
            <person name="Klenk H.-P."/>
            <person name="Hugenholtz P."/>
        </authorList>
    </citation>
    <scope>NUCLEOTIDE SEQUENCE [LARGE SCALE GENOMIC DNA]</scope>
    <source>
        <strain evidence="2">DSM 14684 / CIP 108061 / JCM 11494 / NBRC 100937 / ID131577</strain>
    </source>
</reference>
<evidence type="ECO:0000313" key="1">
    <source>
        <dbReference type="EMBL" id="ADB51787.1"/>
    </source>
</evidence>
<dbReference type="EMBL" id="CP001854">
    <property type="protein sequence ID" value="ADB51787.1"/>
    <property type="molecule type" value="Genomic_DNA"/>
</dbReference>
<dbReference type="Proteomes" id="UP000008229">
    <property type="component" value="Chromosome"/>
</dbReference>
<sequence>MKFEVKGLHDRGLEVFTAIYEVAIHKGKAKIIEAGKRRPKGALHTVIGVGRIPFEWISHMDWDHNNADQLPVLHVAYGRRGPFREWVPCSLAENDTLELLDVRFKVRKKGWLHQFRSNRQLREMDRAGKTELHRMLYGDDAVD</sequence>